<evidence type="ECO:0000313" key="3">
    <source>
        <dbReference type="Proteomes" id="UP001152795"/>
    </source>
</evidence>
<reference evidence="2" key="1">
    <citation type="submission" date="2020-04" db="EMBL/GenBank/DDBJ databases">
        <authorList>
            <person name="Alioto T."/>
            <person name="Alioto T."/>
            <person name="Gomez Garrido J."/>
        </authorList>
    </citation>
    <scope>NUCLEOTIDE SEQUENCE</scope>
    <source>
        <strain evidence="2">A484AB</strain>
    </source>
</reference>
<evidence type="ECO:0000313" key="2">
    <source>
        <dbReference type="EMBL" id="CAB4010464.1"/>
    </source>
</evidence>
<name>A0A6S7HXH0_PARCT</name>
<feature type="compositionally biased region" description="Polar residues" evidence="1">
    <location>
        <begin position="141"/>
        <end position="154"/>
    </location>
</feature>
<dbReference type="AlphaFoldDB" id="A0A6S7HXH0"/>
<feature type="compositionally biased region" description="Low complexity" evidence="1">
    <location>
        <begin position="82"/>
        <end position="124"/>
    </location>
</feature>
<accession>A0A6S7HXH0</accession>
<dbReference type="EMBL" id="CACRXK020006792">
    <property type="protein sequence ID" value="CAB4010464.1"/>
    <property type="molecule type" value="Genomic_DNA"/>
</dbReference>
<sequence>MLIEALMDKRVVKRLHKLSKNMAPSWFNYSDSPSAFGSLKQTSVHVLSTRPPQGLPSAGIKRELINAHQTGVHAQNPKCRLKPSTPTDPTTTLNRTATPNPTTTPSPTTTGISTTTPNLTTIPKPKTPFDNITTPADGKPENNTQSTQNRSTPDAQLEEIKKELLSMLTPTALN</sequence>
<organism evidence="2 3">
    <name type="scientific">Paramuricea clavata</name>
    <name type="common">Red gorgonian</name>
    <name type="synonym">Violescent sea-whip</name>
    <dbReference type="NCBI Taxonomy" id="317549"/>
    <lineage>
        <taxon>Eukaryota</taxon>
        <taxon>Metazoa</taxon>
        <taxon>Cnidaria</taxon>
        <taxon>Anthozoa</taxon>
        <taxon>Octocorallia</taxon>
        <taxon>Malacalcyonacea</taxon>
        <taxon>Plexauridae</taxon>
        <taxon>Paramuricea</taxon>
    </lineage>
</organism>
<gene>
    <name evidence="2" type="ORF">PACLA_8A003102</name>
</gene>
<keyword evidence="3" id="KW-1185">Reference proteome</keyword>
<proteinExistence type="predicted"/>
<feature type="region of interest" description="Disordered" evidence="1">
    <location>
        <begin position="70"/>
        <end position="155"/>
    </location>
</feature>
<dbReference type="Proteomes" id="UP001152795">
    <property type="component" value="Unassembled WGS sequence"/>
</dbReference>
<protein>
    <submittedName>
        <fullName evidence="2">Uncharacterized protein</fullName>
    </submittedName>
</protein>
<comment type="caution">
    <text evidence="2">The sequence shown here is derived from an EMBL/GenBank/DDBJ whole genome shotgun (WGS) entry which is preliminary data.</text>
</comment>
<evidence type="ECO:0000256" key="1">
    <source>
        <dbReference type="SAM" id="MobiDB-lite"/>
    </source>
</evidence>